<evidence type="ECO:0000313" key="1">
    <source>
        <dbReference type="EMBL" id="KAK4286769.1"/>
    </source>
</evidence>
<name>A0AAE1NCS1_9EUCA</name>
<comment type="caution">
    <text evidence="1">The sequence shown here is derived from an EMBL/GenBank/DDBJ whole genome shotgun (WGS) entry which is preliminary data.</text>
</comment>
<dbReference type="AlphaFoldDB" id="A0AAE1NCS1"/>
<gene>
    <name evidence="1" type="ORF">Pmani_040143</name>
</gene>
<dbReference type="EMBL" id="JAWZYT010007336">
    <property type="protein sequence ID" value="KAK4286769.1"/>
    <property type="molecule type" value="Genomic_DNA"/>
</dbReference>
<evidence type="ECO:0000313" key="2">
    <source>
        <dbReference type="Proteomes" id="UP001292094"/>
    </source>
</evidence>
<reference evidence="1" key="1">
    <citation type="submission" date="2023-11" db="EMBL/GenBank/DDBJ databases">
        <title>Genome assemblies of two species of porcelain crab, Petrolisthes cinctipes and Petrolisthes manimaculis (Anomura: Porcellanidae).</title>
        <authorList>
            <person name="Angst P."/>
        </authorList>
    </citation>
    <scope>NUCLEOTIDE SEQUENCE</scope>
    <source>
        <strain evidence="1">PB745_02</strain>
        <tissue evidence="1">Gill</tissue>
    </source>
</reference>
<organism evidence="1 2">
    <name type="scientific">Petrolisthes manimaculis</name>
    <dbReference type="NCBI Taxonomy" id="1843537"/>
    <lineage>
        <taxon>Eukaryota</taxon>
        <taxon>Metazoa</taxon>
        <taxon>Ecdysozoa</taxon>
        <taxon>Arthropoda</taxon>
        <taxon>Crustacea</taxon>
        <taxon>Multicrustacea</taxon>
        <taxon>Malacostraca</taxon>
        <taxon>Eumalacostraca</taxon>
        <taxon>Eucarida</taxon>
        <taxon>Decapoda</taxon>
        <taxon>Pleocyemata</taxon>
        <taxon>Anomura</taxon>
        <taxon>Galatheoidea</taxon>
        <taxon>Porcellanidae</taxon>
        <taxon>Petrolisthes</taxon>
    </lineage>
</organism>
<protein>
    <submittedName>
        <fullName evidence="1">Uncharacterized protein</fullName>
    </submittedName>
</protein>
<dbReference type="Proteomes" id="UP001292094">
    <property type="component" value="Unassembled WGS sequence"/>
</dbReference>
<proteinExistence type="predicted"/>
<sequence length="415" mass="47402">MTHFCRITGCARNLPKPCYFPLLPPITPAEAKKICKVTGKATDIHSYSPIISFGKPIRFDGVVGCKITFHEDLVFVRPVFEKNKDNEKAFDYLEEVLKKMKHKIKKKPEAQREFVYPLSSQQKTNLVIPPEMEWAIRIGELETVSMSKDSTCINVKIKQGRIVKLDIQTLKFTAVEEQDNLYYGEGQNKDVLKDQQKILNERNKRKANCMARKSRFEALDAKAEAEELRDTVKPVYNKPRVKFNAKQRAEKLAKMETMMKAQQDNKAIILPKVDTKKLKDEQLQYERMLADITEAQVTSTKLCVVSVGFDWHAAEEAESAGFDWDSFPHEEWVDPIEVEAMQVAKEETVTREDLANLEIVVSVETVRPALPMPQDVAKKVCNLRISELKKTENVTATLKAVNDTTSSQPLRILVK</sequence>
<accession>A0AAE1NCS1</accession>
<keyword evidence="2" id="KW-1185">Reference proteome</keyword>